<dbReference type="PATRIC" id="fig|134601.6.peg.6177"/>
<organism evidence="2 3">
    <name type="scientific">Mycolicibacterium goodii</name>
    <name type="common">Mycobacterium goodii</name>
    <dbReference type="NCBI Taxonomy" id="134601"/>
    <lineage>
        <taxon>Bacteria</taxon>
        <taxon>Bacillati</taxon>
        <taxon>Actinomycetota</taxon>
        <taxon>Actinomycetes</taxon>
        <taxon>Mycobacteriales</taxon>
        <taxon>Mycobacteriaceae</taxon>
        <taxon>Mycolicibacterium</taxon>
    </lineage>
</organism>
<dbReference type="RefSeq" id="WP_235623976.1">
    <property type="nucleotide sequence ID" value="NZ_CP012150.1"/>
</dbReference>
<dbReference type="AlphaFoldDB" id="A0A0K0XDH2"/>
<dbReference type="Proteomes" id="UP000062255">
    <property type="component" value="Chromosome"/>
</dbReference>
<dbReference type="STRING" id="134601.AFA91_29890"/>
<dbReference type="KEGG" id="mgo:AFA91_29890"/>
<reference evidence="2 3" key="1">
    <citation type="submission" date="2015-07" db="EMBL/GenBank/DDBJ databases">
        <title>Complete genome sequence of Mycobacterium goodii X7B, a facultative thermophilic biodesulfurizing bacterium.</title>
        <authorList>
            <person name="Yu B."/>
            <person name="Li F."/>
            <person name="Xu P."/>
        </authorList>
    </citation>
    <scope>NUCLEOTIDE SEQUENCE [LARGE SCALE GENOMIC DNA]</scope>
    <source>
        <strain evidence="2 3">X7B</strain>
    </source>
</reference>
<dbReference type="EMBL" id="CP012150">
    <property type="protein sequence ID" value="AKS35422.1"/>
    <property type="molecule type" value="Genomic_DNA"/>
</dbReference>
<gene>
    <name evidence="2" type="ORF">AFA91_29890</name>
</gene>
<protein>
    <submittedName>
        <fullName evidence="2">Uncharacterized protein</fullName>
    </submittedName>
</protein>
<feature type="chain" id="PRO_5005454109" evidence="1">
    <location>
        <begin position="38"/>
        <end position="129"/>
    </location>
</feature>
<evidence type="ECO:0000313" key="3">
    <source>
        <dbReference type="Proteomes" id="UP000062255"/>
    </source>
</evidence>
<sequence length="129" mass="13560">MSTVKTGNLPNVATKFQAGVAAVAAVAILTPAVAAQADVAAPAPLAPVTHVLDGQFPQDTNFWWFGAANPNPPAPFLVLEFQALAFIPGFLEDAWKQWTANWNFQACFMGAGVKIGPYGSVKVTLSRGC</sequence>
<evidence type="ECO:0000313" key="2">
    <source>
        <dbReference type="EMBL" id="AKS35422.1"/>
    </source>
</evidence>
<keyword evidence="1" id="KW-0732">Signal</keyword>
<accession>A0A0K0XDH2</accession>
<feature type="signal peptide" evidence="1">
    <location>
        <begin position="1"/>
        <end position="37"/>
    </location>
</feature>
<evidence type="ECO:0000256" key="1">
    <source>
        <dbReference type="SAM" id="SignalP"/>
    </source>
</evidence>
<proteinExistence type="predicted"/>
<name>A0A0K0XDH2_MYCGD</name>